<dbReference type="InterPro" id="IPR029148">
    <property type="entry name" value="FACT-SPT16_Nlobe"/>
</dbReference>
<feature type="domain" description="FACT complex subunit SPT16 N-terminal lobe" evidence="2">
    <location>
        <begin position="49"/>
        <end position="138"/>
    </location>
</feature>
<sequence length="144" mass="15910">MTDPTLSPTTPASRRPSDGASVKLDRSSSPKNASSPKQEQQDKKKAAGESFVRRMMRMFENWPEKQQAVPLVTTFQALVAGEVSDDALEQKTLAMHQWLLGGELPETIMVIFGGDKDKRSLWILSDKKKADILEKLLTGVPLGD</sequence>
<feature type="region of interest" description="Disordered" evidence="1">
    <location>
        <begin position="1"/>
        <end position="49"/>
    </location>
</feature>
<accession>C5KXD6</accession>
<keyword evidence="4" id="KW-1185">Reference proteome</keyword>
<gene>
    <name evidence="3" type="ORF">Pmar_PMAR008323</name>
</gene>
<name>C5KXD6_PERM5</name>
<feature type="compositionally biased region" description="Polar residues" evidence="1">
    <location>
        <begin position="1"/>
        <end position="12"/>
    </location>
</feature>
<evidence type="ECO:0000256" key="1">
    <source>
        <dbReference type="SAM" id="MobiDB-lite"/>
    </source>
</evidence>
<reference evidence="3 4" key="1">
    <citation type="submission" date="2008-07" db="EMBL/GenBank/DDBJ databases">
        <authorList>
            <person name="El-Sayed N."/>
            <person name="Caler E."/>
            <person name="Inman J."/>
            <person name="Amedeo P."/>
            <person name="Hass B."/>
            <person name="Wortman J."/>
        </authorList>
    </citation>
    <scope>NUCLEOTIDE SEQUENCE [LARGE SCALE GENOMIC DNA]</scope>
    <source>
        <strain evidence="4">ATCC 50983 / TXsc</strain>
    </source>
</reference>
<dbReference type="EMBL" id="GG677231">
    <property type="protein sequence ID" value="EER10856.1"/>
    <property type="molecule type" value="Genomic_DNA"/>
</dbReference>
<dbReference type="Pfam" id="PF14826">
    <property type="entry name" value="FACT-Spt16_Nlob"/>
    <property type="match status" value="1"/>
</dbReference>
<dbReference type="RefSeq" id="XP_002779061.1">
    <property type="nucleotide sequence ID" value="XM_002779015.1"/>
</dbReference>
<proteinExistence type="predicted"/>
<feature type="non-terminal residue" evidence="3">
    <location>
        <position position="144"/>
    </location>
</feature>
<dbReference type="InParanoid" id="C5KXD6"/>
<protein>
    <recommendedName>
        <fullName evidence="2">FACT complex subunit SPT16 N-terminal lobe domain-containing protein</fullName>
    </recommendedName>
</protein>
<dbReference type="AlphaFoldDB" id="C5KXD6"/>
<feature type="compositionally biased region" description="Polar residues" evidence="1">
    <location>
        <begin position="29"/>
        <end position="38"/>
    </location>
</feature>
<organism evidence="4">
    <name type="scientific">Perkinsus marinus (strain ATCC 50983 / TXsc)</name>
    <dbReference type="NCBI Taxonomy" id="423536"/>
    <lineage>
        <taxon>Eukaryota</taxon>
        <taxon>Sar</taxon>
        <taxon>Alveolata</taxon>
        <taxon>Perkinsozoa</taxon>
        <taxon>Perkinsea</taxon>
        <taxon>Perkinsida</taxon>
        <taxon>Perkinsidae</taxon>
        <taxon>Perkinsus</taxon>
    </lineage>
</organism>
<evidence type="ECO:0000259" key="2">
    <source>
        <dbReference type="Pfam" id="PF14826"/>
    </source>
</evidence>
<dbReference type="Gene3D" id="3.40.350.10">
    <property type="entry name" value="Creatinase/prolidase N-terminal domain"/>
    <property type="match status" value="1"/>
</dbReference>
<evidence type="ECO:0000313" key="3">
    <source>
        <dbReference type="EMBL" id="EER10856.1"/>
    </source>
</evidence>
<dbReference type="Proteomes" id="UP000007800">
    <property type="component" value="Unassembled WGS sequence"/>
</dbReference>
<dbReference type="GeneID" id="9055549"/>
<dbReference type="InterPro" id="IPR029149">
    <property type="entry name" value="Creatin/AminoP/Spt16_N"/>
</dbReference>
<evidence type="ECO:0000313" key="4">
    <source>
        <dbReference type="Proteomes" id="UP000007800"/>
    </source>
</evidence>